<dbReference type="EMBL" id="MU795476">
    <property type="protein sequence ID" value="KAJ3806109.1"/>
    <property type="molecule type" value="Genomic_DNA"/>
</dbReference>
<comment type="caution">
    <text evidence="1">The sequence shown here is derived from an EMBL/GenBank/DDBJ whole genome shotgun (WGS) entry which is preliminary data.</text>
</comment>
<keyword evidence="2" id="KW-1185">Reference proteome</keyword>
<name>A0ACC1TMW7_9AGAR</name>
<proteinExistence type="predicted"/>
<protein>
    <submittedName>
        <fullName evidence="1">Uncharacterized protein</fullName>
    </submittedName>
</protein>
<organism evidence="1 2">
    <name type="scientific">Lentinula aff. lateritia</name>
    <dbReference type="NCBI Taxonomy" id="2804960"/>
    <lineage>
        <taxon>Eukaryota</taxon>
        <taxon>Fungi</taxon>
        <taxon>Dikarya</taxon>
        <taxon>Basidiomycota</taxon>
        <taxon>Agaricomycotina</taxon>
        <taxon>Agaricomycetes</taxon>
        <taxon>Agaricomycetidae</taxon>
        <taxon>Agaricales</taxon>
        <taxon>Marasmiineae</taxon>
        <taxon>Omphalotaceae</taxon>
        <taxon>Lentinula</taxon>
    </lineage>
</organism>
<accession>A0ACC1TMW7</accession>
<sequence>MDGPTSNSRKRRSSSAMDIDMSQRSFRSDVSMEGSVATITGDSLTHIEETPEIDAGTDSRGSKIRLLSAFEMDPHHRQRIHTLEDLLGNKENELKSLALDIDLKNSTITALESKMADLHMDMEDAKQHYELQNSGAWAKVEELDVTHKKVESMSRLLPAFTDVETKLLQKNIGLIERIFDQDTELHDLRTRLSAGKAELNKMQASSQKNLHPEALELECHNLKLQVEALSQSNTTLSSTNTSLQKLKIDLENLVKKLRDEDIVQLKTERQTLQDSLDSMNGTTEKLSKLQSDYLQLGDDLTFVTQQKTKLGDKLSRASEEIKQLEDNNSKLALKASDAQTKLQRAETEKNSIEEDNQQISNDFDMLKEDHDALKADHDALKADHQAVTDAHTSLRTRFNNLSGAHSALKQQTDTEIERIQHALSESEKANETCLVAKESKLKNDRNQIRELSERIASIDNEKERQMEKIRELERLCREKDTSQQSEKDSSEAHLEDLKRKLKDAYARNLELVGKADKAHQIAQDLVDEKTRLLNEAVEARRKVQELEDEMGQLVLGDTATIDKLRDDTAAANRRI</sequence>
<reference evidence="1" key="1">
    <citation type="submission" date="2022-09" db="EMBL/GenBank/DDBJ databases">
        <title>A Global Phylogenomic Analysis of the Shiitake Genus Lentinula.</title>
        <authorList>
            <consortium name="DOE Joint Genome Institute"/>
            <person name="Sierra-Patev S."/>
            <person name="Min B."/>
            <person name="Naranjo-Ortiz M."/>
            <person name="Looney B."/>
            <person name="Konkel Z."/>
            <person name="Slot J.C."/>
            <person name="Sakamoto Y."/>
            <person name="Steenwyk J.L."/>
            <person name="Rokas A."/>
            <person name="Carro J."/>
            <person name="Camarero S."/>
            <person name="Ferreira P."/>
            <person name="Molpeceres G."/>
            <person name="Ruiz-Duenas F.J."/>
            <person name="Serrano A."/>
            <person name="Henrissat B."/>
            <person name="Drula E."/>
            <person name="Hughes K.W."/>
            <person name="Mata J.L."/>
            <person name="Ishikawa N.K."/>
            <person name="Vargas-Isla R."/>
            <person name="Ushijima S."/>
            <person name="Smith C.A."/>
            <person name="Ahrendt S."/>
            <person name="Andreopoulos W."/>
            <person name="He G."/>
            <person name="Labutti K."/>
            <person name="Lipzen A."/>
            <person name="Ng V."/>
            <person name="Riley R."/>
            <person name="Sandor L."/>
            <person name="Barry K."/>
            <person name="Martinez A.T."/>
            <person name="Xiao Y."/>
            <person name="Gibbons J.G."/>
            <person name="Terashima K."/>
            <person name="Grigoriev I.V."/>
            <person name="Hibbett D.S."/>
        </authorList>
    </citation>
    <scope>NUCLEOTIDE SEQUENCE</scope>
    <source>
        <strain evidence="1">TMI1499</strain>
    </source>
</reference>
<evidence type="ECO:0000313" key="2">
    <source>
        <dbReference type="Proteomes" id="UP001163835"/>
    </source>
</evidence>
<gene>
    <name evidence="1" type="ORF">F5876DRAFT_81054</name>
</gene>
<dbReference type="Proteomes" id="UP001163835">
    <property type="component" value="Unassembled WGS sequence"/>
</dbReference>
<evidence type="ECO:0000313" key="1">
    <source>
        <dbReference type="EMBL" id="KAJ3806109.1"/>
    </source>
</evidence>